<dbReference type="GO" id="GO:0004615">
    <property type="term" value="F:phosphomannomutase activity"/>
    <property type="evidence" value="ECO:0007669"/>
    <property type="project" value="UniProtKB-ARBA"/>
</dbReference>
<keyword evidence="3 6" id="KW-0479">Metal-binding</keyword>
<feature type="domain" description="Alpha-D-phosphohexomutase alpha/beta/alpha" evidence="10">
    <location>
        <begin position="3"/>
        <end position="134"/>
    </location>
</feature>
<comment type="caution">
    <text evidence="13">The sequence shown here is derived from an EMBL/GenBank/DDBJ whole genome shotgun (WGS) entry which is preliminary data.</text>
</comment>
<evidence type="ECO:0000259" key="9">
    <source>
        <dbReference type="Pfam" id="PF00408"/>
    </source>
</evidence>
<evidence type="ECO:0000256" key="2">
    <source>
        <dbReference type="ARBA" id="ARBA00022553"/>
    </source>
</evidence>
<feature type="binding site" evidence="6">
    <location>
        <position position="240"/>
    </location>
    <ligand>
        <name>Mg(2+)</name>
        <dbReference type="ChEBI" id="CHEBI:18420"/>
    </ligand>
</feature>
<dbReference type="Pfam" id="PF02878">
    <property type="entry name" value="PGM_PMM_I"/>
    <property type="match status" value="1"/>
</dbReference>
<dbReference type="InterPro" id="IPR005844">
    <property type="entry name" value="A-D-PHexomutase_a/b/a-I"/>
</dbReference>
<protein>
    <recommendedName>
        <fullName evidence="6 8">Phosphoglucosamine mutase</fullName>
        <ecNumber evidence="6 8">5.4.2.10</ecNumber>
    </recommendedName>
</protein>
<dbReference type="NCBIfam" id="NF008139">
    <property type="entry name" value="PRK10887.1"/>
    <property type="match status" value="1"/>
</dbReference>
<dbReference type="SUPFAM" id="SSF53738">
    <property type="entry name" value="Phosphoglucomutase, first 3 domains"/>
    <property type="match status" value="3"/>
</dbReference>
<evidence type="ECO:0000256" key="3">
    <source>
        <dbReference type="ARBA" id="ARBA00022723"/>
    </source>
</evidence>
<comment type="cofactor">
    <cofactor evidence="6">
        <name>Mg(2+)</name>
        <dbReference type="ChEBI" id="CHEBI:18420"/>
    </cofactor>
    <text evidence="6">Binds 1 Mg(2+) ion per subunit.</text>
</comment>
<dbReference type="FunFam" id="3.40.120.10:FF:000001">
    <property type="entry name" value="Phosphoglucosamine mutase"/>
    <property type="match status" value="1"/>
</dbReference>
<evidence type="ECO:0000256" key="7">
    <source>
        <dbReference type="RuleBase" id="RU004326"/>
    </source>
</evidence>
<dbReference type="EC" id="5.4.2.10" evidence="6 8"/>
<dbReference type="GO" id="GO:0009252">
    <property type="term" value="P:peptidoglycan biosynthetic process"/>
    <property type="evidence" value="ECO:0007669"/>
    <property type="project" value="TreeGrafter"/>
</dbReference>
<dbReference type="InterPro" id="IPR005841">
    <property type="entry name" value="Alpha-D-phosphohexomutase_SF"/>
</dbReference>
<dbReference type="FunFam" id="3.30.310.50:FF:000001">
    <property type="entry name" value="Phosphoglucosamine mutase"/>
    <property type="match status" value="1"/>
</dbReference>
<dbReference type="InterPro" id="IPR005845">
    <property type="entry name" value="A-D-PHexomutase_a/b/a-II"/>
</dbReference>
<evidence type="ECO:0000259" key="12">
    <source>
        <dbReference type="Pfam" id="PF02880"/>
    </source>
</evidence>
<evidence type="ECO:0000313" key="13">
    <source>
        <dbReference type="EMBL" id="SCW86847.1"/>
    </source>
</evidence>
<feature type="domain" description="Alpha-D-phosphohexomutase C-terminal" evidence="9">
    <location>
        <begin position="372"/>
        <end position="438"/>
    </location>
</feature>
<dbReference type="SUPFAM" id="SSF55957">
    <property type="entry name" value="Phosphoglucomutase, C-terminal domain"/>
    <property type="match status" value="1"/>
</dbReference>
<dbReference type="Proteomes" id="UP000242418">
    <property type="component" value="Unassembled WGS sequence"/>
</dbReference>
<dbReference type="Pfam" id="PF02879">
    <property type="entry name" value="PGM_PMM_II"/>
    <property type="match status" value="1"/>
</dbReference>
<evidence type="ECO:0000256" key="5">
    <source>
        <dbReference type="ARBA" id="ARBA00023235"/>
    </source>
</evidence>
<dbReference type="RefSeq" id="WP_090255976.1">
    <property type="nucleotide sequence ID" value="NZ_FMTL01000006.1"/>
</dbReference>
<dbReference type="EMBL" id="FMTL01000006">
    <property type="protein sequence ID" value="SCW86847.1"/>
    <property type="molecule type" value="Genomic_DNA"/>
</dbReference>
<evidence type="ECO:0000259" key="11">
    <source>
        <dbReference type="Pfam" id="PF02879"/>
    </source>
</evidence>
<dbReference type="InterPro" id="IPR016055">
    <property type="entry name" value="A-D-PHexomutase_a/b/a-I/II/III"/>
</dbReference>
<feature type="binding site" evidence="6">
    <location>
        <position position="244"/>
    </location>
    <ligand>
        <name>Mg(2+)</name>
        <dbReference type="ChEBI" id="CHEBI:18420"/>
    </ligand>
</feature>
<dbReference type="InterPro" id="IPR050060">
    <property type="entry name" value="Phosphoglucosamine_mutase"/>
</dbReference>
<dbReference type="InterPro" id="IPR005843">
    <property type="entry name" value="A-D-PHexomutase_C"/>
</dbReference>
<name>A0AB37ZGS2_9PSED</name>
<keyword evidence="2 6" id="KW-0597">Phosphoprotein</keyword>
<dbReference type="FunFam" id="3.40.120.10:FF:000003">
    <property type="entry name" value="Phosphoglucosamine mutase"/>
    <property type="match status" value="1"/>
</dbReference>
<evidence type="ECO:0000259" key="10">
    <source>
        <dbReference type="Pfam" id="PF02878"/>
    </source>
</evidence>
<dbReference type="GO" id="GO:0000287">
    <property type="term" value="F:magnesium ion binding"/>
    <property type="evidence" value="ECO:0007669"/>
    <property type="project" value="UniProtKB-UniRule"/>
</dbReference>
<accession>A0AB37ZGS2</accession>
<dbReference type="NCBIfam" id="TIGR01455">
    <property type="entry name" value="glmM"/>
    <property type="match status" value="1"/>
</dbReference>
<dbReference type="PROSITE" id="PS00710">
    <property type="entry name" value="PGM_PMM"/>
    <property type="match status" value="1"/>
</dbReference>
<dbReference type="Gene3D" id="3.30.310.50">
    <property type="entry name" value="Alpha-D-phosphohexomutase, C-terminal domain"/>
    <property type="match status" value="1"/>
</dbReference>
<feature type="domain" description="Alpha-D-phosphohexomutase alpha/beta/alpha" evidence="11">
    <location>
        <begin position="156"/>
        <end position="253"/>
    </location>
</feature>
<evidence type="ECO:0000256" key="6">
    <source>
        <dbReference type="HAMAP-Rule" id="MF_01554"/>
    </source>
</evidence>
<feature type="binding site" evidence="6">
    <location>
        <position position="242"/>
    </location>
    <ligand>
        <name>Mg(2+)</name>
        <dbReference type="ChEBI" id="CHEBI:18420"/>
    </ligand>
</feature>
<evidence type="ECO:0000256" key="4">
    <source>
        <dbReference type="ARBA" id="ARBA00022842"/>
    </source>
</evidence>
<sequence length="445" mass="47652">MGRKYFGTDGIRGRVGDFPITPEFMLKLGWAAGMAFRKQGKCRILIGKDTRISGYMFESALEAGLSAAGADVMLLGPMPTPAIAYLTRTFHAEAGIVISASHNPHHDNGIKFFSGQGTKLPDEIELMIEELLDQPMTVVESEQLGKVSRINDAAGRYIEFCKSSVPSSTDFAGLKIVVDCAHGAAYKVAPSVFRELGAQVTVLSAQPNGLNINDNCGSTHVEALQAEVLAQQADLGIAFDGDADRVLMVDHSGAVVDGDELLFIIARDLLERGKLQGGVVGTLMSNLGLELALADLGIPFVRAKVGDRYVIAELLSRNWQLGGENSGHLVCFQHTTTGDAIIAALQVLMALKRREQTLGEARLGMQKCPQVLVNVRFAGGVDPLEHPAVQQASARVTEQMAGRGRVLLRKSGTEPLVRVMVEGDDEGQVRGYADELAKVVADVCA</sequence>
<comment type="function">
    <text evidence="6 8">Catalyzes the conversion of glucosamine-6-phosphate to glucosamine-1-phosphate.</text>
</comment>
<keyword evidence="14" id="KW-1185">Reference proteome</keyword>
<comment type="similarity">
    <text evidence="1 6 7">Belongs to the phosphohexose mutase family.</text>
</comment>
<keyword evidence="4 6" id="KW-0460">Magnesium</keyword>
<dbReference type="InterPro" id="IPR016066">
    <property type="entry name" value="A-D-PHexomutase_CS"/>
</dbReference>
<evidence type="ECO:0000256" key="8">
    <source>
        <dbReference type="RuleBase" id="RU004327"/>
    </source>
</evidence>
<comment type="catalytic activity">
    <reaction evidence="6 8">
        <text>alpha-D-glucosamine 1-phosphate = D-glucosamine 6-phosphate</text>
        <dbReference type="Rhea" id="RHEA:23424"/>
        <dbReference type="ChEBI" id="CHEBI:58516"/>
        <dbReference type="ChEBI" id="CHEBI:58725"/>
        <dbReference type="EC" id="5.4.2.10"/>
    </reaction>
</comment>
<keyword evidence="5 6" id="KW-0413">Isomerase</keyword>
<dbReference type="PANTHER" id="PTHR42946:SF1">
    <property type="entry name" value="PHOSPHOGLUCOMUTASE (ALPHA-D-GLUCOSE-1,6-BISPHOSPHATE-DEPENDENT)"/>
    <property type="match status" value="1"/>
</dbReference>
<feature type="binding site" description="via phosphate group" evidence="6">
    <location>
        <position position="101"/>
    </location>
    <ligand>
        <name>Mg(2+)</name>
        <dbReference type="ChEBI" id="CHEBI:18420"/>
    </ligand>
</feature>
<dbReference type="InterPro" id="IPR005846">
    <property type="entry name" value="A-D-PHexomutase_a/b/a-III"/>
</dbReference>
<dbReference type="Pfam" id="PF00408">
    <property type="entry name" value="PGM_PMM_IV"/>
    <property type="match status" value="1"/>
</dbReference>
<dbReference type="GO" id="GO:0008966">
    <property type="term" value="F:phosphoglucosamine mutase activity"/>
    <property type="evidence" value="ECO:0007669"/>
    <property type="project" value="UniProtKB-UniRule"/>
</dbReference>
<feature type="modified residue" description="Phosphoserine" evidence="6">
    <location>
        <position position="101"/>
    </location>
</feature>
<comment type="PTM">
    <text evidence="6">Activated by phosphorylation.</text>
</comment>
<evidence type="ECO:0000256" key="1">
    <source>
        <dbReference type="ARBA" id="ARBA00010231"/>
    </source>
</evidence>
<dbReference type="InterPro" id="IPR006352">
    <property type="entry name" value="GlmM_bact"/>
</dbReference>
<reference evidence="13 14" key="1">
    <citation type="submission" date="2016-10" db="EMBL/GenBank/DDBJ databases">
        <authorList>
            <person name="Varghese N."/>
            <person name="Submissions S."/>
        </authorList>
    </citation>
    <scope>NUCLEOTIDE SEQUENCE [LARGE SCALE GENOMIC DNA]</scope>
    <source>
        <strain evidence="13 14">DSM 17833</strain>
    </source>
</reference>
<dbReference type="PRINTS" id="PR00509">
    <property type="entry name" value="PGMPMM"/>
</dbReference>
<feature type="active site" description="Phosphoserine intermediate" evidence="6">
    <location>
        <position position="101"/>
    </location>
</feature>
<dbReference type="Pfam" id="PF02880">
    <property type="entry name" value="PGM_PMM_III"/>
    <property type="match status" value="1"/>
</dbReference>
<dbReference type="CDD" id="cd05802">
    <property type="entry name" value="GlmM"/>
    <property type="match status" value="1"/>
</dbReference>
<organism evidence="13 14">
    <name type="scientific">Pseudomonas peli</name>
    <dbReference type="NCBI Taxonomy" id="592361"/>
    <lineage>
        <taxon>Bacteria</taxon>
        <taxon>Pseudomonadati</taxon>
        <taxon>Pseudomonadota</taxon>
        <taxon>Gammaproteobacteria</taxon>
        <taxon>Pseudomonadales</taxon>
        <taxon>Pseudomonadaceae</taxon>
        <taxon>Pseudomonas</taxon>
    </lineage>
</organism>
<feature type="domain" description="Alpha-D-phosphohexomutase alpha/beta/alpha" evidence="12">
    <location>
        <begin position="257"/>
        <end position="361"/>
    </location>
</feature>
<dbReference type="InterPro" id="IPR036900">
    <property type="entry name" value="A-D-PHexomutase_C_sf"/>
</dbReference>
<dbReference type="Gene3D" id="3.40.120.10">
    <property type="entry name" value="Alpha-D-Glucose-1,6-Bisphosphate, subunit A, domain 3"/>
    <property type="match status" value="3"/>
</dbReference>
<dbReference type="PANTHER" id="PTHR42946">
    <property type="entry name" value="PHOSPHOHEXOSE MUTASE"/>
    <property type="match status" value="1"/>
</dbReference>
<dbReference type="GO" id="GO:0005829">
    <property type="term" value="C:cytosol"/>
    <property type="evidence" value="ECO:0007669"/>
    <property type="project" value="TreeGrafter"/>
</dbReference>
<dbReference type="GO" id="GO:0004614">
    <property type="term" value="F:phosphoglucomutase activity"/>
    <property type="evidence" value="ECO:0007669"/>
    <property type="project" value="UniProtKB-ARBA"/>
</dbReference>
<proteinExistence type="inferred from homology"/>
<dbReference type="GO" id="GO:0005975">
    <property type="term" value="P:carbohydrate metabolic process"/>
    <property type="evidence" value="ECO:0007669"/>
    <property type="project" value="InterPro"/>
</dbReference>
<dbReference type="HAMAP" id="MF_01554_B">
    <property type="entry name" value="GlmM_B"/>
    <property type="match status" value="1"/>
</dbReference>
<evidence type="ECO:0000313" key="14">
    <source>
        <dbReference type="Proteomes" id="UP000242418"/>
    </source>
</evidence>
<gene>
    <name evidence="6" type="primary">glmM</name>
    <name evidence="13" type="ORF">SAMN05216370_4162</name>
</gene>
<dbReference type="GO" id="GO:0006048">
    <property type="term" value="P:UDP-N-acetylglucosamine biosynthetic process"/>
    <property type="evidence" value="ECO:0007669"/>
    <property type="project" value="TreeGrafter"/>
</dbReference>
<dbReference type="AlphaFoldDB" id="A0AB37ZGS2"/>